<evidence type="ECO:0000256" key="2">
    <source>
        <dbReference type="ARBA" id="ARBA00023125"/>
    </source>
</evidence>
<dbReference type="InterPro" id="IPR012925">
    <property type="entry name" value="TipAS_dom"/>
</dbReference>
<organism evidence="6 7">
    <name type="scientific">Candidatus Enterococcus wittei</name>
    <dbReference type="NCBI Taxonomy" id="1987383"/>
    <lineage>
        <taxon>Bacteria</taxon>
        <taxon>Bacillati</taxon>
        <taxon>Bacillota</taxon>
        <taxon>Bacilli</taxon>
        <taxon>Lactobacillales</taxon>
        <taxon>Enterococcaceae</taxon>
        <taxon>Enterococcus</taxon>
    </lineage>
</organism>
<dbReference type="SMART" id="SM00422">
    <property type="entry name" value="HTH_MERR"/>
    <property type="match status" value="1"/>
</dbReference>
<dbReference type="PRINTS" id="PR00040">
    <property type="entry name" value="HTHMERR"/>
</dbReference>
<evidence type="ECO:0000256" key="4">
    <source>
        <dbReference type="ARBA" id="ARBA00023163"/>
    </source>
</evidence>
<dbReference type="STRING" id="1987383.A5844_001996"/>
<dbReference type="Proteomes" id="UP000194933">
    <property type="component" value="Unassembled WGS sequence"/>
</dbReference>
<evidence type="ECO:0000313" key="7">
    <source>
        <dbReference type="Proteomes" id="UP000194933"/>
    </source>
</evidence>
<evidence type="ECO:0000256" key="3">
    <source>
        <dbReference type="ARBA" id="ARBA00023159"/>
    </source>
</evidence>
<dbReference type="CDD" id="cd01106">
    <property type="entry name" value="HTH_TipAL-Mta"/>
    <property type="match status" value="1"/>
</dbReference>
<dbReference type="AlphaFoldDB" id="A0A242JYA1"/>
<dbReference type="GO" id="GO:0003677">
    <property type="term" value="F:DNA binding"/>
    <property type="evidence" value="ECO:0007669"/>
    <property type="project" value="UniProtKB-KW"/>
</dbReference>
<keyword evidence="1" id="KW-0805">Transcription regulation</keyword>
<feature type="domain" description="HTH merR-type" evidence="5">
    <location>
        <begin position="1"/>
        <end position="71"/>
    </location>
</feature>
<dbReference type="InterPro" id="IPR000551">
    <property type="entry name" value="MerR-type_HTH_dom"/>
</dbReference>
<reference evidence="6 7" key="1">
    <citation type="submission" date="2017-05" db="EMBL/GenBank/DDBJ databases">
        <title>The Genome Sequence of Enterococcus sp. 10A9_DIV0425.</title>
        <authorList>
            <consortium name="The Broad Institute Genomics Platform"/>
            <consortium name="The Broad Institute Genomic Center for Infectious Diseases"/>
            <person name="Earl A."/>
            <person name="Manson A."/>
            <person name="Schwartman J."/>
            <person name="Gilmore M."/>
            <person name="Abouelleil A."/>
            <person name="Cao P."/>
            <person name="Chapman S."/>
            <person name="Cusick C."/>
            <person name="Shea T."/>
            <person name="Young S."/>
            <person name="Neafsey D."/>
            <person name="Nusbaum C."/>
            <person name="Birren B."/>
        </authorList>
    </citation>
    <scope>NUCLEOTIDE SEQUENCE [LARGE SCALE GENOMIC DNA]</scope>
    <source>
        <strain evidence="6 7">10A9_DIV0425</strain>
    </source>
</reference>
<proteinExistence type="predicted"/>
<evidence type="ECO:0000259" key="5">
    <source>
        <dbReference type="PROSITE" id="PS50937"/>
    </source>
</evidence>
<evidence type="ECO:0000256" key="1">
    <source>
        <dbReference type="ARBA" id="ARBA00023015"/>
    </source>
</evidence>
<dbReference type="InterPro" id="IPR036244">
    <property type="entry name" value="TipA-like_antibiotic-bd"/>
</dbReference>
<keyword evidence="7" id="KW-1185">Reference proteome</keyword>
<dbReference type="InterPro" id="IPR009061">
    <property type="entry name" value="DNA-bd_dom_put_sf"/>
</dbReference>
<comment type="caution">
    <text evidence="6">The sequence shown here is derived from an EMBL/GenBank/DDBJ whole genome shotgun (WGS) entry which is preliminary data.</text>
</comment>
<dbReference type="PANTHER" id="PTHR30204">
    <property type="entry name" value="REDOX-CYCLING DRUG-SENSING TRANSCRIPTIONAL ACTIVATOR SOXR"/>
    <property type="match status" value="1"/>
</dbReference>
<name>A0A242JYA1_9ENTE</name>
<evidence type="ECO:0000313" key="6">
    <source>
        <dbReference type="EMBL" id="OTP10297.1"/>
    </source>
</evidence>
<dbReference type="Gene3D" id="1.10.490.50">
    <property type="entry name" value="Antibiotic binding domain of TipA-like multidrug resistance regulators"/>
    <property type="match status" value="1"/>
</dbReference>
<accession>A0A242JYA1</accession>
<keyword evidence="3" id="KW-0010">Activator</keyword>
<keyword evidence="2" id="KW-0238">DNA-binding</keyword>
<protein>
    <recommendedName>
        <fullName evidence="5">HTH merR-type domain-containing protein</fullName>
    </recommendedName>
</protein>
<keyword evidence="4" id="KW-0804">Transcription</keyword>
<dbReference type="RefSeq" id="WP_086285059.1">
    <property type="nucleotide sequence ID" value="NZ_NGMO01000003.1"/>
</dbReference>
<dbReference type="PROSITE" id="PS50937">
    <property type="entry name" value="HTH_MERR_2"/>
    <property type="match status" value="1"/>
</dbReference>
<dbReference type="GO" id="GO:0003700">
    <property type="term" value="F:DNA-binding transcription factor activity"/>
    <property type="evidence" value="ECO:0007669"/>
    <property type="project" value="InterPro"/>
</dbReference>
<dbReference type="Pfam" id="PF13411">
    <property type="entry name" value="MerR_1"/>
    <property type="match status" value="1"/>
</dbReference>
<dbReference type="SUPFAM" id="SSF89082">
    <property type="entry name" value="Antibiotic binding domain of TipA-like multidrug resistance regulators"/>
    <property type="match status" value="1"/>
</dbReference>
<dbReference type="Pfam" id="PF07739">
    <property type="entry name" value="TipAS"/>
    <property type="match status" value="1"/>
</dbReference>
<dbReference type="SUPFAM" id="SSF46955">
    <property type="entry name" value="Putative DNA-binding domain"/>
    <property type="match status" value="1"/>
</dbReference>
<dbReference type="InterPro" id="IPR047057">
    <property type="entry name" value="MerR_fam"/>
</dbReference>
<dbReference type="EMBL" id="NGMO01000003">
    <property type="protein sequence ID" value="OTP10297.1"/>
    <property type="molecule type" value="Genomic_DNA"/>
</dbReference>
<gene>
    <name evidence="6" type="ORF">A5844_001996</name>
</gene>
<dbReference type="Gene3D" id="1.10.1660.10">
    <property type="match status" value="1"/>
</dbReference>
<dbReference type="PANTHER" id="PTHR30204:SF90">
    <property type="entry name" value="HTH-TYPE TRANSCRIPTIONAL ACTIVATOR MTA"/>
    <property type="match status" value="1"/>
</dbReference>
<sequence>MEYTIKKIAQLSGVSTRTLRFYDEIDLLKPNRTNSAGYRIYGSQEIDRLQHILFYRSLGFPLNQIRELLDDPNFDQQRALMEHQKMLVEKRAQIDALLTTVQQTLAQYEGGEKMTDQEKFEGFKKQKIVENEEKYGQEIRQKYGEAAVNDSMKKWQNMSQETFEEMNATEQLLLSDLTSYLADPSNQELAEKIFQTHKKWLSYSWPNYQAQAHKELGTLYVSDARFTDYYDSRSGKGATVALNKIIQENA</sequence>